<evidence type="ECO:0000313" key="3">
    <source>
        <dbReference type="Proteomes" id="UP000037716"/>
    </source>
</evidence>
<dbReference type="EMBL" id="FNUE01000001">
    <property type="protein sequence ID" value="SEE27685.1"/>
    <property type="molecule type" value="Genomic_DNA"/>
</dbReference>
<dbReference type="PATRIC" id="fig|1300348.6.peg.281"/>
<evidence type="ECO:0000313" key="4">
    <source>
        <dbReference type="Proteomes" id="UP000183071"/>
    </source>
</evidence>
<reference evidence="2 4" key="2">
    <citation type="submission" date="2016-10" db="EMBL/GenBank/DDBJ databases">
        <authorList>
            <person name="Varghese N."/>
            <person name="Submissions S."/>
        </authorList>
    </citation>
    <scope>NUCLEOTIDE SEQUENCE [LARGE SCALE GENOMIC DNA]</scope>
    <source>
        <strain evidence="2 4">DSW-5</strain>
    </source>
</reference>
<dbReference type="Proteomes" id="UP000183071">
    <property type="component" value="Unassembled WGS sequence"/>
</dbReference>
<evidence type="ECO:0000313" key="1">
    <source>
        <dbReference type="EMBL" id="KOY50720.1"/>
    </source>
</evidence>
<dbReference type="STRING" id="1300348.I602_280"/>
<reference evidence="1 3" key="1">
    <citation type="submission" date="2015-07" db="EMBL/GenBank/DDBJ databases">
        <title>Genome of Polaribacter dokdonenesis DSW-5, isolated from seawater off Dokdo in Korea.</title>
        <authorList>
            <person name="Yoon K."/>
            <person name="Song J.Y."/>
            <person name="Kim J.F."/>
        </authorList>
    </citation>
    <scope>NUCLEOTIDE SEQUENCE [LARGE SCALE GENOMIC DNA]</scope>
    <source>
        <strain evidence="1 3">DSW-5</strain>
    </source>
</reference>
<protein>
    <submittedName>
        <fullName evidence="2">tRNA_anti-like</fullName>
    </submittedName>
</protein>
<dbReference type="Proteomes" id="UP000037716">
    <property type="component" value="Unassembled WGS sequence"/>
</dbReference>
<dbReference type="InterPro" id="IPR024422">
    <property type="entry name" value="Protein_unknown_function_OB"/>
</dbReference>
<comment type="caution">
    <text evidence="1">The sequence shown here is derived from an EMBL/GenBank/DDBJ whole genome shotgun (WGS) entry which is preliminary data.</text>
</comment>
<proteinExistence type="predicted"/>
<dbReference type="Pfam" id="PF12869">
    <property type="entry name" value="tRNA_anti-like"/>
    <property type="match status" value="1"/>
</dbReference>
<evidence type="ECO:0000313" key="2">
    <source>
        <dbReference type="EMBL" id="SEE27685.1"/>
    </source>
</evidence>
<dbReference type="RefSeq" id="WP_074613538.1">
    <property type="nucleotide sequence ID" value="NZ_FNUE01000001.1"/>
</dbReference>
<dbReference type="AlphaFoldDB" id="A0A0N0CEQ2"/>
<dbReference type="OrthoDB" id="673558at2"/>
<accession>A0A0N0CEQ2</accession>
<organism evidence="1 3">
    <name type="scientific">Polaribacter dokdonensis DSW-5</name>
    <dbReference type="NCBI Taxonomy" id="1300348"/>
    <lineage>
        <taxon>Bacteria</taxon>
        <taxon>Pseudomonadati</taxon>
        <taxon>Bacteroidota</taxon>
        <taxon>Flavobacteriia</taxon>
        <taxon>Flavobacteriales</taxon>
        <taxon>Flavobacteriaceae</taxon>
    </lineage>
</organism>
<sequence>MKTKKYIFFIAALLLIMFVIKYAYTPAKSVQTENLRNKVPELVLNSNDLINAYLIDEEKSNKIYAGKIIEVTGYVEETTLLNNRNTIILASKNKSFGIICDINPNFTTEFNQVQKNQKIRVKGICKGFLKDVILLNCSIELTPNE</sequence>
<dbReference type="EMBL" id="LGBR01000001">
    <property type="protein sequence ID" value="KOY50720.1"/>
    <property type="molecule type" value="Genomic_DNA"/>
</dbReference>
<name>A0A0N0CEQ2_9FLAO</name>
<gene>
    <name evidence="1" type="ORF">I602_280</name>
    <name evidence="2" type="ORF">SAMN05444353_1505</name>
</gene>
<keyword evidence="4" id="KW-1185">Reference proteome</keyword>